<dbReference type="PRINTS" id="PR00455">
    <property type="entry name" value="HTHTETR"/>
</dbReference>
<feature type="DNA-binding region" description="H-T-H motif" evidence="2">
    <location>
        <begin position="40"/>
        <end position="59"/>
    </location>
</feature>
<dbReference type="GO" id="GO:0003677">
    <property type="term" value="F:DNA binding"/>
    <property type="evidence" value="ECO:0007669"/>
    <property type="project" value="UniProtKB-UniRule"/>
</dbReference>
<reference evidence="5" key="1">
    <citation type="submission" date="2018-10" db="EMBL/GenBank/DDBJ databases">
        <authorList>
            <person name="Vincent A.T."/>
            <person name="Schiettekatte O."/>
            <person name="Bourhy P."/>
            <person name="Veyrier F.J."/>
            <person name="Picardeau M."/>
        </authorList>
    </citation>
    <scope>NUCLEOTIDE SEQUENCE</scope>
    <source>
        <strain evidence="5">201702690</strain>
    </source>
</reference>
<dbReference type="SUPFAM" id="SSF46689">
    <property type="entry name" value="Homeodomain-like"/>
    <property type="match status" value="1"/>
</dbReference>
<dbReference type="OrthoDB" id="9808476at2"/>
<dbReference type="RefSeq" id="WP_135646294.1">
    <property type="nucleotide sequence ID" value="NZ_RQER01000004.1"/>
</dbReference>
<protein>
    <submittedName>
        <fullName evidence="4">TetR/AcrR family transcriptional regulator</fullName>
    </submittedName>
</protein>
<name>A0A5F1ZQV3_9LEPT</name>
<dbReference type="Proteomes" id="UP000297946">
    <property type="component" value="Unassembled WGS sequence"/>
</dbReference>
<dbReference type="InterPro" id="IPR050624">
    <property type="entry name" value="HTH-type_Tx_Regulator"/>
</dbReference>
<accession>A0A5F1ZQV3</accession>
<dbReference type="AlphaFoldDB" id="A0A5F1ZQV3"/>
<evidence type="ECO:0000256" key="1">
    <source>
        <dbReference type="ARBA" id="ARBA00023125"/>
    </source>
</evidence>
<evidence type="ECO:0000313" key="7">
    <source>
        <dbReference type="Proteomes" id="UP000297946"/>
    </source>
</evidence>
<proteinExistence type="predicted"/>
<gene>
    <name evidence="4" type="ORF">EHO57_04615</name>
    <name evidence="5" type="ORF">EHQ53_13495</name>
</gene>
<dbReference type="Gene3D" id="1.10.357.10">
    <property type="entry name" value="Tetracycline Repressor, domain 2"/>
    <property type="match status" value="1"/>
</dbReference>
<dbReference type="InterPro" id="IPR009057">
    <property type="entry name" value="Homeodomain-like_sf"/>
</dbReference>
<keyword evidence="6" id="KW-1185">Reference proteome</keyword>
<evidence type="ECO:0000256" key="2">
    <source>
        <dbReference type="PROSITE-ProRule" id="PRU00335"/>
    </source>
</evidence>
<dbReference type="Gene3D" id="1.10.10.60">
    <property type="entry name" value="Homeodomain-like"/>
    <property type="match status" value="1"/>
</dbReference>
<evidence type="ECO:0000259" key="3">
    <source>
        <dbReference type="PROSITE" id="PS50977"/>
    </source>
</evidence>
<dbReference type="PANTHER" id="PTHR43479">
    <property type="entry name" value="ACREF/ENVCD OPERON REPRESSOR-RELATED"/>
    <property type="match status" value="1"/>
</dbReference>
<dbReference type="InterPro" id="IPR001647">
    <property type="entry name" value="HTH_TetR"/>
</dbReference>
<evidence type="ECO:0000313" key="4">
    <source>
        <dbReference type="EMBL" id="TGK02618.1"/>
    </source>
</evidence>
<dbReference type="PROSITE" id="PS50977">
    <property type="entry name" value="HTH_TETR_2"/>
    <property type="match status" value="1"/>
</dbReference>
<dbReference type="PANTHER" id="PTHR43479:SF11">
    <property type="entry name" value="ACREF_ENVCD OPERON REPRESSOR-RELATED"/>
    <property type="match status" value="1"/>
</dbReference>
<dbReference type="Proteomes" id="UP000297273">
    <property type="component" value="Unassembled WGS sequence"/>
</dbReference>
<dbReference type="Pfam" id="PF00440">
    <property type="entry name" value="TetR_N"/>
    <property type="match status" value="1"/>
</dbReference>
<comment type="caution">
    <text evidence="4">The sequence shown here is derived from an EMBL/GenBank/DDBJ whole genome shotgun (WGS) entry which is preliminary data.</text>
</comment>
<evidence type="ECO:0000313" key="5">
    <source>
        <dbReference type="EMBL" id="TGL40180.1"/>
    </source>
</evidence>
<dbReference type="EMBL" id="RQGC01000008">
    <property type="protein sequence ID" value="TGL40180.1"/>
    <property type="molecule type" value="Genomic_DNA"/>
</dbReference>
<reference evidence="6 7" key="2">
    <citation type="journal article" date="2019" name="PLoS Negl. Trop. Dis.">
        <title>Revisiting the worldwide diversity of Leptospira species in the environment.</title>
        <authorList>
            <person name="Vincent A.T."/>
            <person name="Schiettekatte O."/>
            <person name="Bourhy P."/>
            <person name="Veyrier F.J."/>
            <person name="Picardeau M."/>
        </authorList>
    </citation>
    <scope>NUCLEOTIDE SEQUENCE [LARGE SCALE GENOMIC DNA]</scope>
    <source>
        <strain evidence="6">201702690</strain>
        <strain evidence="4 7">SSW18</strain>
    </source>
</reference>
<organism evidence="4 7">
    <name type="scientific">Leptospira langatensis</name>
    <dbReference type="NCBI Taxonomy" id="2484983"/>
    <lineage>
        <taxon>Bacteria</taxon>
        <taxon>Pseudomonadati</taxon>
        <taxon>Spirochaetota</taxon>
        <taxon>Spirochaetia</taxon>
        <taxon>Leptospirales</taxon>
        <taxon>Leptospiraceae</taxon>
        <taxon>Leptospira</taxon>
    </lineage>
</organism>
<keyword evidence="1 2" id="KW-0238">DNA-binding</keyword>
<dbReference type="EMBL" id="RQER01000004">
    <property type="protein sequence ID" value="TGK02618.1"/>
    <property type="molecule type" value="Genomic_DNA"/>
</dbReference>
<evidence type="ECO:0000313" key="6">
    <source>
        <dbReference type="Proteomes" id="UP000297273"/>
    </source>
</evidence>
<feature type="domain" description="HTH tetR-type" evidence="3">
    <location>
        <begin position="17"/>
        <end position="77"/>
    </location>
</feature>
<sequence length="208" mass="23815">MANKRKSVRNPVQDRSIASKERIISAAYQLVKKKGYANTGIRDIASLAEVSVGTFYMYYKDKNAIGFEVLRKYGEEFYGKLASEITSHLPKKVNLTQIIFEILVRMKKVALENTKLHKEFIILSLSDRSFAAVLKLAEQERIQAELPKIMEYFGDQIIPRSKPAAIYLAQRVMDDITTYMVLQGFSVSDDEILKETALMISSYLERKE</sequence>